<dbReference type="InterPro" id="IPR005651">
    <property type="entry name" value="Trm112-like"/>
</dbReference>
<gene>
    <name evidence="2" type="primary">AlNc14C9G1173</name>
    <name evidence="2" type="ORF">ALNC14_013510</name>
</gene>
<reference evidence="2" key="2">
    <citation type="submission" date="2011-02" db="EMBL/GenBank/DDBJ databases">
        <authorList>
            <person name="MacLean D."/>
        </authorList>
    </citation>
    <scope>NUCLEOTIDE SEQUENCE</scope>
</reference>
<dbReference type="GO" id="GO:0046982">
    <property type="term" value="F:protein heterodimerization activity"/>
    <property type="evidence" value="ECO:0007669"/>
    <property type="project" value="InterPro"/>
</dbReference>
<proteinExistence type="inferred from homology"/>
<organism evidence="2">
    <name type="scientific">Albugo laibachii Nc14</name>
    <dbReference type="NCBI Taxonomy" id="890382"/>
    <lineage>
        <taxon>Eukaryota</taxon>
        <taxon>Sar</taxon>
        <taxon>Stramenopiles</taxon>
        <taxon>Oomycota</taxon>
        <taxon>Peronosporomycetes</taxon>
        <taxon>Albuginales</taxon>
        <taxon>Albuginaceae</taxon>
        <taxon>Albugo</taxon>
    </lineage>
</organism>
<dbReference type="HOGENOM" id="CLU_086140_2_1_1"/>
<dbReference type="SUPFAM" id="SSF158997">
    <property type="entry name" value="Trm112p-like"/>
    <property type="match status" value="1"/>
</dbReference>
<dbReference type="PANTHER" id="PTHR12773">
    <property type="entry name" value="UPF0315 PROTEIN-RELATED"/>
    <property type="match status" value="1"/>
</dbReference>
<dbReference type="Gene3D" id="2.20.25.10">
    <property type="match status" value="1"/>
</dbReference>
<dbReference type="InterPro" id="IPR039127">
    <property type="entry name" value="Trm112"/>
</dbReference>
<evidence type="ECO:0000313" key="2">
    <source>
        <dbReference type="EMBL" id="CCA15208.1"/>
    </source>
</evidence>
<dbReference type="AlphaFoldDB" id="F0W2C3"/>
<dbReference type="GO" id="GO:0070476">
    <property type="term" value="P:rRNA (guanine-N7)-methylation"/>
    <property type="evidence" value="ECO:0007669"/>
    <property type="project" value="TreeGrafter"/>
</dbReference>
<dbReference type="GO" id="GO:0030488">
    <property type="term" value="P:tRNA methylation"/>
    <property type="evidence" value="ECO:0007669"/>
    <property type="project" value="TreeGrafter"/>
</dbReference>
<comment type="similarity">
    <text evidence="1">Belongs to the TRM112 family.</text>
</comment>
<dbReference type="CDD" id="cd21089">
    <property type="entry name" value="Trm112-like"/>
    <property type="match status" value="1"/>
</dbReference>
<evidence type="ECO:0000256" key="1">
    <source>
        <dbReference type="ARBA" id="ARBA00007980"/>
    </source>
</evidence>
<protein>
    <submittedName>
        <fullName evidence="2">Uncharacterized protein AlNc14C9G1173</fullName>
    </submittedName>
</protein>
<dbReference type="EMBL" id="FR824054">
    <property type="protein sequence ID" value="CCA15208.1"/>
    <property type="molecule type" value="Genomic_DNA"/>
</dbReference>
<reference evidence="2" key="1">
    <citation type="journal article" date="2011" name="PLoS Biol.">
        <title>Gene gain and loss during evolution of obligate parasitism in the white rust pathogen of Arabidopsis thaliana.</title>
        <authorList>
            <person name="Kemen E."/>
            <person name="Gardiner A."/>
            <person name="Schultz-Larsen T."/>
            <person name="Kemen A.C."/>
            <person name="Balmuth A.L."/>
            <person name="Robert-Seilaniantz A."/>
            <person name="Bailey K."/>
            <person name="Holub E."/>
            <person name="Studholme D.J."/>
            <person name="Maclean D."/>
            <person name="Jones J.D."/>
        </authorList>
    </citation>
    <scope>NUCLEOTIDE SEQUENCE</scope>
</reference>
<accession>F0W2C3</accession>
<sequence length="123" mass="14176">MRLVTHNMLMCNKKGVTNGFPLRIEAEEIEVIESEFRPEFLKKLLGKLDYFAFLNAAKSLKLAEELPPCLTENVYEDDQAMKSIHHVMFDVHIKKGRLICPESNREFPIVDGIPNMLLNDDEV</sequence>
<dbReference type="Pfam" id="PF03966">
    <property type="entry name" value="Trm112p"/>
    <property type="match status" value="1"/>
</dbReference>
<name>F0W2C3_9STRA</name>
<dbReference type="PANTHER" id="PTHR12773:SF0">
    <property type="entry name" value="MULTIFUNCTIONAL METHYLTRANSFERASE SUBUNIT TRM112-LIKE PROTEIN"/>
    <property type="match status" value="1"/>
</dbReference>